<dbReference type="PANTHER" id="PTHR12411">
    <property type="entry name" value="CYSTEINE PROTEASE FAMILY C1-RELATED"/>
    <property type="match status" value="1"/>
</dbReference>
<protein>
    <submittedName>
        <fullName evidence="6">Uncharacterized protein</fullName>
    </submittedName>
</protein>
<keyword evidence="2" id="KW-1015">Disulfide bond</keyword>
<dbReference type="InterPro" id="IPR013201">
    <property type="entry name" value="Prot_inhib_I29"/>
</dbReference>
<dbReference type="Pfam" id="PF08246">
    <property type="entry name" value="Inhibitor_I29"/>
    <property type="match status" value="1"/>
</dbReference>
<evidence type="ECO:0000313" key="6">
    <source>
        <dbReference type="EMBL" id="MQM05830.1"/>
    </source>
</evidence>
<gene>
    <name evidence="6" type="ORF">Taro_038642</name>
</gene>
<evidence type="ECO:0000256" key="2">
    <source>
        <dbReference type="ARBA" id="ARBA00023157"/>
    </source>
</evidence>
<evidence type="ECO:0000313" key="7">
    <source>
        <dbReference type="Proteomes" id="UP000652761"/>
    </source>
</evidence>
<evidence type="ECO:0000259" key="5">
    <source>
        <dbReference type="SMART" id="SM00848"/>
    </source>
</evidence>
<dbReference type="SUPFAM" id="SSF54001">
    <property type="entry name" value="Cysteine proteinases"/>
    <property type="match status" value="1"/>
</dbReference>
<organism evidence="6 7">
    <name type="scientific">Colocasia esculenta</name>
    <name type="common">Wild taro</name>
    <name type="synonym">Arum esculentum</name>
    <dbReference type="NCBI Taxonomy" id="4460"/>
    <lineage>
        <taxon>Eukaryota</taxon>
        <taxon>Viridiplantae</taxon>
        <taxon>Streptophyta</taxon>
        <taxon>Embryophyta</taxon>
        <taxon>Tracheophyta</taxon>
        <taxon>Spermatophyta</taxon>
        <taxon>Magnoliopsida</taxon>
        <taxon>Liliopsida</taxon>
        <taxon>Araceae</taxon>
        <taxon>Aroideae</taxon>
        <taxon>Colocasieae</taxon>
        <taxon>Colocasia</taxon>
    </lineage>
</organism>
<dbReference type="InterPro" id="IPR013128">
    <property type="entry name" value="Peptidase_C1A"/>
</dbReference>
<keyword evidence="3" id="KW-1133">Transmembrane helix</keyword>
<keyword evidence="3" id="KW-0472">Membrane</keyword>
<proteinExistence type="inferred from homology"/>
<reference evidence="6" key="1">
    <citation type="submission" date="2017-07" db="EMBL/GenBank/DDBJ databases">
        <title>Taro Niue Genome Assembly and Annotation.</title>
        <authorList>
            <person name="Atibalentja N."/>
            <person name="Keating K."/>
            <person name="Fields C.J."/>
        </authorList>
    </citation>
    <scope>NUCLEOTIDE SEQUENCE</scope>
    <source>
        <strain evidence="6">Niue_2</strain>
        <tissue evidence="6">Leaf</tissue>
    </source>
</reference>
<dbReference type="FunFam" id="3.90.70.10:FF:000332">
    <property type="entry name" value="Cathepsin L1"/>
    <property type="match status" value="1"/>
</dbReference>
<dbReference type="GO" id="GO:0006508">
    <property type="term" value="P:proteolysis"/>
    <property type="evidence" value="ECO:0007669"/>
    <property type="project" value="InterPro"/>
</dbReference>
<dbReference type="EMBL" id="NMUH01003484">
    <property type="protein sequence ID" value="MQM05830.1"/>
    <property type="molecule type" value="Genomic_DNA"/>
</dbReference>
<feature type="non-terminal residue" evidence="6">
    <location>
        <position position="1"/>
    </location>
</feature>
<dbReference type="InterPro" id="IPR000668">
    <property type="entry name" value="Peptidase_C1A_C"/>
</dbReference>
<feature type="domain" description="Peptidase C1A papain C-terminal" evidence="4">
    <location>
        <begin position="182"/>
        <end position="395"/>
    </location>
</feature>
<name>A0A843WTA2_COLES</name>
<dbReference type="Proteomes" id="UP000652761">
    <property type="component" value="Unassembled WGS sequence"/>
</dbReference>
<dbReference type="GO" id="GO:0008234">
    <property type="term" value="F:cysteine-type peptidase activity"/>
    <property type="evidence" value="ECO:0007669"/>
    <property type="project" value="InterPro"/>
</dbReference>
<dbReference type="Gene3D" id="3.90.70.10">
    <property type="entry name" value="Cysteine proteinases"/>
    <property type="match status" value="1"/>
</dbReference>
<dbReference type="OrthoDB" id="1404853at2759"/>
<evidence type="ECO:0000259" key="4">
    <source>
        <dbReference type="SMART" id="SM00645"/>
    </source>
</evidence>
<dbReference type="InterPro" id="IPR039417">
    <property type="entry name" value="Peptidase_C1A_papain-like"/>
</dbReference>
<dbReference type="AlphaFoldDB" id="A0A843WTA2"/>
<feature type="transmembrane region" description="Helical" evidence="3">
    <location>
        <begin position="53"/>
        <end position="72"/>
    </location>
</feature>
<comment type="similarity">
    <text evidence="1">Belongs to the peptidase C1 family.</text>
</comment>
<dbReference type="InterPro" id="IPR038765">
    <property type="entry name" value="Papain-like_cys_pep_sf"/>
</dbReference>
<evidence type="ECO:0000256" key="3">
    <source>
        <dbReference type="SAM" id="Phobius"/>
    </source>
</evidence>
<dbReference type="SMART" id="SM00848">
    <property type="entry name" value="Inhibitor_I29"/>
    <property type="match status" value="1"/>
</dbReference>
<dbReference type="SMART" id="SM00645">
    <property type="entry name" value="Pept_C1"/>
    <property type="match status" value="1"/>
</dbReference>
<feature type="domain" description="Cathepsin propeptide inhibitor" evidence="5">
    <location>
        <begin position="91"/>
        <end position="149"/>
    </location>
</feature>
<keyword evidence="7" id="KW-1185">Reference proteome</keyword>
<evidence type="ECO:0000256" key="1">
    <source>
        <dbReference type="ARBA" id="ARBA00008455"/>
    </source>
</evidence>
<sequence>LHACKQTSSQAYIKGTGRTHPCSHPCSLYLRLVKGESCGGRGRMLKMVFCRNAYSFTTLVLVLIFSMTWGTVKGERSGGFIRSEEEVKWLFEEWQVKHDKSYQDLGEKQKRLEIFKNNLQYIDEKNRPEHNHSFTVGLNNLADLTNEEYQSFYLSPPMNMSELSRNFIPDLDLPSEADQVVHEYRVDWREDGAVTPVKDQGRCKLGWDFAAVATVEAINALVTGDLISLSVQEIVDCGGYGCRPTVMTVAYDYIERNKGIDTDANYPYTAEKGSCREKKNQVVTIDGHAYGRRNDEMALANLVALHPVASAVDANTTDFQLYTGGIFTGKCKFEQQNQPVAIVGYGEDYKAHEDYWIIKNSYGQGWGEGGYMKLQRNVQSHLGKCGIALLPIYPTKSGYNIFSTNEGKKYML</sequence>
<comment type="caution">
    <text evidence="6">The sequence shown here is derived from an EMBL/GenBank/DDBJ whole genome shotgun (WGS) entry which is preliminary data.</text>
</comment>
<dbReference type="CDD" id="cd02248">
    <property type="entry name" value="Peptidase_C1A"/>
    <property type="match status" value="1"/>
</dbReference>
<keyword evidence="3" id="KW-0812">Transmembrane</keyword>
<accession>A0A843WTA2</accession>
<dbReference type="Pfam" id="PF00112">
    <property type="entry name" value="Peptidase_C1"/>
    <property type="match status" value="1"/>
</dbReference>